<evidence type="ECO:0008006" key="3">
    <source>
        <dbReference type="Google" id="ProtNLM"/>
    </source>
</evidence>
<protein>
    <recommendedName>
        <fullName evidence="3">DUF2784 domain-containing protein</fullName>
    </recommendedName>
</protein>
<dbReference type="EMBL" id="CP016634">
    <property type="protein sequence ID" value="ANY87490.1"/>
    <property type="molecule type" value="Genomic_DNA"/>
</dbReference>
<gene>
    <name evidence="2" type="ORF">IEC33019_1929</name>
</gene>
<name>A0A1B2F5L3_PSEPU</name>
<evidence type="ECO:0000256" key="1">
    <source>
        <dbReference type="SAM" id="Phobius"/>
    </source>
</evidence>
<organism evidence="2">
    <name type="scientific">Pseudomonas putida</name>
    <name type="common">Arthrobacter siderocapsulatus</name>
    <dbReference type="NCBI Taxonomy" id="303"/>
    <lineage>
        <taxon>Bacteria</taxon>
        <taxon>Pseudomonadati</taxon>
        <taxon>Pseudomonadota</taxon>
        <taxon>Gammaproteobacteria</taxon>
        <taxon>Pseudomonadales</taxon>
        <taxon>Pseudomonadaceae</taxon>
        <taxon>Pseudomonas</taxon>
    </lineage>
</organism>
<keyword evidence="1" id="KW-0812">Transmembrane</keyword>
<feature type="transmembrane region" description="Helical" evidence="1">
    <location>
        <begin position="12"/>
        <end position="29"/>
    </location>
</feature>
<dbReference type="Pfam" id="PF10861">
    <property type="entry name" value="DUF2784"/>
    <property type="match status" value="1"/>
</dbReference>
<dbReference type="AlphaFoldDB" id="A0A1B2F5L3"/>
<feature type="transmembrane region" description="Helical" evidence="1">
    <location>
        <begin position="41"/>
        <end position="60"/>
    </location>
</feature>
<feature type="transmembrane region" description="Helical" evidence="1">
    <location>
        <begin position="95"/>
        <end position="116"/>
    </location>
</feature>
<keyword evidence="1" id="KW-1133">Transmembrane helix</keyword>
<accession>A0A1B2F5L3</accession>
<sequence>MLYRLGADALVLLHLGFILLVLFGGLLVLKWRPALFIHLPALAWGLAVEGLHIACPLTGWENRMRAAAGQAGYQGGFVEHYIWPLIYPAGLTPQIQTLLGLFVLLLNLGVYSYVIWRWRRPNG</sequence>
<keyword evidence="1" id="KW-0472">Membrane</keyword>
<dbReference type="InterPro" id="IPR021218">
    <property type="entry name" value="DUF2784"/>
</dbReference>
<reference evidence="2" key="1">
    <citation type="submission" date="2016-07" db="EMBL/GenBank/DDBJ databases">
        <title>New class B carbapenemase carried by novel plasmid in Pseudomonas putida enviromental strain in eastern Amazonia.</title>
        <authorList>
            <person name="Souza C.O."/>
            <person name="Lima K.V."/>
            <person name="Brasiliense D.M."/>
            <person name="Perez-Chaparro P.J."/>
            <person name="Mamizuka E.M."/>
            <person name="Lima M.O."/>
            <person name="Lima L.N."/>
            <person name="McCulloch J.A."/>
        </authorList>
    </citation>
    <scope>NUCLEOTIDE SEQUENCE [LARGE SCALE GENOMIC DNA]</scope>
    <source>
        <strain evidence="2">IEC33019</strain>
    </source>
</reference>
<evidence type="ECO:0000313" key="2">
    <source>
        <dbReference type="EMBL" id="ANY87490.1"/>
    </source>
</evidence>
<proteinExistence type="predicted"/>
<dbReference type="RefSeq" id="WP_070094056.1">
    <property type="nucleotide sequence ID" value="NZ_CP016634.1"/>
</dbReference>